<dbReference type="Proteomes" id="UP001143981">
    <property type="component" value="Unassembled WGS sequence"/>
</dbReference>
<name>A0A9W7Y662_9FUNG</name>
<reference evidence="5" key="1">
    <citation type="submission" date="2022-07" db="EMBL/GenBank/DDBJ databases">
        <title>Phylogenomic reconstructions and comparative analyses of Kickxellomycotina fungi.</title>
        <authorList>
            <person name="Reynolds N.K."/>
            <person name="Stajich J.E."/>
            <person name="Barry K."/>
            <person name="Grigoriev I.V."/>
            <person name="Crous P."/>
            <person name="Smith M.E."/>
        </authorList>
    </citation>
    <scope>NUCLEOTIDE SEQUENCE</scope>
    <source>
        <strain evidence="5">BCRC 34381</strain>
    </source>
</reference>
<dbReference type="InterPro" id="IPR033140">
    <property type="entry name" value="Lipase_GDXG_put_SER_AS"/>
</dbReference>
<keyword evidence="2" id="KW-0378">Hydrolase</keyword>
<evidence type="ECO:0000259" key="4">
    <source>
        <dbReference type="Pfam" id="PF07859"/>
    </source>
</evidence>
<feature type="non-terminal residue" evidence="5">
    <location>
        <position position="265"/>
    </location>
</feature>
<dbReference type="SUPFAM" id="SSF53474">
    <property type="entry name" value="alpha/beta-Hydrolases"/>
    <property type="match status" value="1"/>
</dbReference>
<evidence type="ECO:0000313" key="5">
    <source>
        <dbReference type="EMBL" id="KAJ1724170.1"/>
    </source>
</evidence>
<comment type="similarity">
    <text evidence="1">Belongs to the 'GDXG' lipolytic enzyme family.</text>
</comment>
<keyword evidence="6" id="KW-1185">Reference proteome</keyword>
<evidence type="ECO:0000256" key="2">
    <source>
        <dbReference type="ARBA" id="ARBA00022801"/>
    </source>
</evidence>
<dbReference type="AlphaFoldDB" id="A0A9W7Y662"/>
<evidence type="ECO:0000256" key="1">
    <source>
        <dbReference type="ARBA" id="ARBA00010515"/>
    </source>
</evidence>
<dbReference type="Pfam" id="PF07859">
    <property type="entry name" value="Abhydrolase_3"/>
    <property type="match status" value="1"/>
</dbReference>
<dbReference type="InterPro" id="IPR050300">
    <property type="entry name" value="GDXG_lipolytic_enzyme"/>
</dbReference>
<dbReference type="PANTHER" id="PTHR48081">
    <property type="entry name" value="AB HYDROLASE SUPERFAMILY PROTEIN C4A8.06C"/>
    <property type="match status" value="1"/>
</dbReference>
<feature type="domain" description="Alpha/beta hydrolase fold-3" evidence="4">
    <location>
        <begin position="174"/>
        <end position="262"/>
    </location>
</feature>
<dbReference type="OrthoDB" id="408631at2759"/>
<dbReference type="EMBL" id="JANBOI010002148">
    <property type="protein sequence ID" value="KAJ1724170.1"/>
    <property type="molecule type" value="Genomic_DNA"/>
</dbReference>
<dbReference type="Gene3D" id="3.40.50.1820">
    <property type="entry name" value="alpha/beta hydrolase"/>
    <property type="match status" value="1"/>
</dbReference>
<dbReference type="PROSITE" id="PS01174">
    <property type="entry name" value="LIPASE_GDXG_SER"/>
    <property type="match status" value="1"/>
</dbReference>
<sequence>MEALWSAQRAVVKAFAMAAVAACSVFEYYWHGARLPAWDLKFQVQRDIAHHVLSGCLPLIEDGRDIDKVDVFEVVARIRAVIPKEVPIPASEGVGGDIVIPVHQVPVDPAVFKGIGVAEDGLCALCERDQQDTERRLVCELITALPTAAVLRAQTADSEVLVECRPLHSRETVVLYLHGGGYIVGNACMSRLLTRWISDEAGVRVLVANYRLAPEHPFPAAILDAFIVYKFLLQQGFDANRIVVAGDSAGGHLALALAHLLRFTQ</sequence>
<feature type="active site" evidence="3">
    <location>
        <position position="248"/>
    </location>
</feature>
<evidence type="ECO:0000256" key="3">
    <source>
        <dbReference type="PROSITE-ProRule" id="PRU10038"/>
    </source>
</evidence>
<dbReference type="InterPro" id="IPR013094">
    <property type="entry name" value="AB_hydrolase_3"/>
</dbReference>
<accession>A0A9W7Y662</accession>
<dbReference type="GO" id="GO:0016787">
    <property type="term" value="F:hydrolase activity"/>
    <property type="evidence" value="ECO:0007669"/>
    <property type="project" value="UniProtKB-KW"/>
</dbReference>
<organism evidence="5 6">
    <name type="scientific">Coemansia biformis</name>
    <dbReference type="NCBI Taxonomy" id="1286918"/>
    <lineage>
        <taxon>Eukaryota</taxon>
        <taxon>Fungi</taxon>
        <taxon>Fungi incertae sedis</taxon>
        <taxon>Zoopagomycota</taxon>
        <taxon>Kickxellomycotina</taxon>
        <taxon>Kickxellomycetes</taxon>
        <taxon>Kickxellales</taxon>
        <taxon>Kickxellaceae</taxon>
        <taxon>Coemansia</taxon>
    </lineage>
</organism>
<protein>
    <recommendedName>
        <fullName evidence="4">Alpha/beta hydrolase fold-3 domain-containing protein</fullName>
    </recommendedName>
</protein>
<dbReference type="PANTHER" id="PTHR48081:SF8">
    <property type="entry name" value="ALPHA_BETA HYDROLASE FOLD-3 DOMAIN-CONTAINING PROTEIN-RELATED"/>
    <property type="match status" value="1"/>
</dbReference>
<comment type="caution">
    <text evidence="5">The sequence shown here is derived from an EMBL/GenBank/DDBJ whole genome shotgun (WGS) entry which is preliminary data.</text>
</comment>
<dbReference type="InterPro" id="IPR029058">
    <property type="entry name" value="AB_hydrolase_fold"/>
</dbReference>
<proteinExistence type="inferred from homology"/>
<evidence type="ECO:0000313" key="6">
    <source>
        <dbReference type="Proteomes" id="UP001143981"/>
    </source>
</evidence>
<gene>
    <name evidence="5" type="ORF">LPJ61_005766</name>
</gene>